<gene>
    <name evidence="2" type="ORF">DSM02_3294</name>
</gene>
<evidence type="ECO:0000256" key="1">
    <source>
        <dbReference type="SAM" id="Coils"/>
    </source>
</evidence>
<reference evidence="2 3" key="1">
    <citation type="submission" date="2018-07" db="EMBL/GenBank/DDBJ databases">
        <title>Leeuwenhoekiella genomics.</title>
        <authorList>
            <person name="Tahon G."/>
            <person name="Willems A."/>
        </authorList>
    </citation>
    <scope>NUCLEOTIDE SEQUENCE [LARGE SCALE GENOMIC DNA]</scope>
    <source>
        <strain evidence="2 3">LMG 29608</strain>
    </source>
</reference>
<dbReference type="RefSeq" id="WP_128766587.1">
    <property type="nucleotide sequence ID" value="NZ_JBHUOO010000022.1"/>
</dbReference>
<name>A0A4V1KPJ3_9FLAO</name>
<organism evidence="2 3">
    <name type="scientific">Leeuwenhoekiella polynyae</name>
    <dbReference type="NCBI Taxonomy" id="1550906"/>
    <lineage>
        <taxon>Bacteria</taxon>
        <taxon>Pseudomonadati</taxon>
        <taxon>Bacteroidota</taxon>
        <taxon>Flavobacteriia</taxon>
        <taxon>Flavobacteriales</taxon>
        <taxon>Flavobacteriaceae</taxon>
        <taxon>Leeuwenhoekiella</taxon>
    </lineage>
</organism>
<evidence type="ECO:0000313" key="3">
    <source>
        <dbReference type="Proteomes" id="UP000289859"/>
    </source>
</evidence>
<feature type="coiled-coil region" evidence="1">
    <location>
        <begin position="82"/>
        <end position="109"/>
    </location>
</feature>
<dbReference type="EMBL" id="QOVK01000020">
    <property type="protein sequence ID" value="RXG15753.1"/>
    <property type="molecule type" value="Genomic_DNA"/>
</dbReference>
<protein>
    <submittedName>
        <fullName evidence="2">Uncharacterized protein</fullName>
    </submittedName>
</protein>
<sequence length="124" mass="14561">MNTIIEKYVRMLNYSFNGIKLSRKLENWHELEFGEFIKELNKSIKANNKLRQKAAVTSSAVEKPIEVPTLTKKDEFEWMSLFEENKKKAQALQSQINQTEREIDQIVYELYGLTEEEIAKVESS</sequence>
<dbReference type="AlphaFoldDB" id="A0A4V1KPJ3"/>
<dbReference type="OrthoDB" id="32195at2"/>
<dbReference type="Proteomes" id="UP000289859">
    <property type="component" value="Unassembled WGS sequence"/>
</dbReference>
<evidence type="ECO:0000313" key="2">
    <source>
        <dbReference type="EMBL" id="RXG15753.1"/>
    </source>
</evidence>
<comment type="caution">
    <text evidence="2">The sequence shown here is derived from an EMBL/GenBank/DDBJ whole genome shotgun (WGS) entry which is preliminary data.</text>
</comment>
<keyword evidence="3" id="KW-1185">Reference proteome</keyword>
<keyword evidence="1" id="KW-0175">Coiled coil</keyword>
<proteinExistence type="predicted"/>
<accession>A0A4V1KPJ3</accession>